<reference evidence="4 5" key="1">
    <citation type="submission" date="2018-05" db="EMBL/GenBank/DDBJ databases">
        <title>Chitinophaga sp. nov., isolated from rhizosphere soil of Alhagi.</title>
        <authorList>
            <person name="Liu Y."/>
        </authorList>
    </citation>
    <scope>NUCLEOTIDE SEQUENCE [LARGE SCALE GENOMIC DNA]</scope>
    <source>
        <strain evidence="4 5">T22</strain>
    </source>
</reference>
<name>A0ABN5LNR0_9BACT</name>
<dbReference type="SUPFAM" id="SSF48403">
    <property type="entry name" value="Ankyrin repeat"/>
    <property type="match status" value="1"/>
</dbReference>
<keyword evidence="1" id="KW-0677">Repeat</keyword>
<evidence type="ECO:0000313" key="4">
    <source>
        <dbReference type="EMBL" id="AWO00991.1"/>
    </source>
</evidence>
<gene>
    <name evidence="4" type="ORF">DLD77_04385</name>
</gene>
<sequence>MQTVHNPASAFIAAACVPVGDTHVSGTLDAAEAILAAHPEAADANIYTAAILGHENRVKELLAQQPALATAQGGPHNWDALTYLCFSRYLWMPSTRRNGNGHLHCARMLLEHGANANAGWMDDSHLPEPGWESVLYGAAGIAHHGPLTRLLLQYGADPNDGETVYHTPESYHNEAMEALVETGRLSRESINAMLLRKTDWHDYNGVRYLLAAGADPNYMTHWRRSPLQSAVLRDNDLHIVVLMMEHGGNPLLENGFDGRSSLSMAARRGRGDLLRLFEQWGVPFELHGVEALIAACALNDAARAQTLVDEDPALLAALLAEEGTLLAEFAGNGNTEGVQLLLQLGVHVDAPYVHGNGYFGIAGNSTALHVAAWRAHHSTLQLLLKHHAAVNAKDGQGRSALALAVLACTDSYWTDRRNPASVAALLHAGADTAGVKYPSGYHEVDKLLAPYYTL</sequence>
<dbReference type="SMART" id="SM00248">
    <property type="entry name" value="ANK"/>
    <property type="match status" value="9"/>
</dbReference>
<accession>A0ABN5LNR0</accession>
<keyword evidence="5" id="KW-1185">Reference proteome</keyword>
<proteinExistence type="predicted"/>
<keyword evidence="2 3" id="KW-0040">ANK repeat</keyword>
<dbReference type="RefSeq" id="WP_119077043.1">
    <property type="nucleotide sequence ID" value="NZ_CP029600.1"/>
</dbReference>
<evidence type="ECO:0000256" key="1">
    <source>
        <dbReference type="ARBA" id="ARBA00022737"/>
    </source>
</evidence>
<protein>
    <submittedName>
        <fullName evidence="4">Ankryin</fullName>
    </submittedName>
</protein>
<dbReference type="EMBL" id="CP029600">
    <property type="protein sequence ID" value="AWO00991.1"/>
    <property type="molecule type" value="Genomic_DNA"/>
</dbReference>
<dbReference type="Pfam" id="PF00023">
    <property type="entry name" value="Ank"/>
    <property type="match status" value="1"/>
</dbReference>
<evidence type="ECO:0000256" key="3">
    <source>
        <dbReference type="PROSITE-ProRule" id="PRU00023"/>
    </source>
</evidence>
<dbReference type="PANTHER" id="PTHR24189:SF50">
    <property type="entry name" value="ANKYRIN REPEAT AND SOCS BOX PROTEIN 2"/>
    <property type="match status" value="1"/>
</dbReference>
<feature type="repeat" description="ANK" evidence="3">
    <location>
        <begin position="363"/>
        <end position="395"/>
    </location>
</feature>
<evidence type="ECO:0000256" key="2">
    <source>
        <dbReference type="ARBA" id="ARBA00023043"/>
    </source>
</evidence>
<dbReference type="InterPro" id="IPR002110">
    <property type="entry name" value="Ankyrin_rpt"/>
</dbReference>
<organism evidence="4 5">
    <name type="scientific">Chitinophaga alhagiae</name>
    <dbReference type="NCBI Taxonomy" id="2203219"/>
    <lineage>
        <taxon>Bacteria</taxon>
        <taxon>Pseudomonadati</taxon>
        <taxon>Bacteroidota</taxon>
        <taxon>Chitinophagia</taxon>
        <taxon>Chitinophagales</taxon>
        <taxon>Chitinophagaceae</taxon>
        <taxon>Chitinophaga</taxon>
    </lineage>
</organism>
<dbReference type="PROSITE" id="PS50088">
    <property type="entry name" value="ANK_REPEAT"/>
    <property type="match status" value="1"/>
</dbReference>
<dbReference type="InterPro" id="IPR050745">
    <property type="entry name" value="Multifunctional_regulatory"/>
</dbReference>
<dbReference type="PANTHER" id="PTHR24189">
    <property type="entry name" value="MYOTROPHIN"/>
    <property type="match status" value="1"/>
</dbReference>
<evidence type="ECO:0000313" key="5">
    <source>
        <dbReference type="Proteomes" id="UP000246099"/>
    </source>
</evidence>
<dbReference type="Gene3D" id="1.25.40.20">
    <property type="entry name" value="Ankyrin repeat-containing domain"/>
    <property type="match status" value="3"/>
</dbReference>
<dbReference type="Proteomes" id="UP000246099">
    <property type="component" value="Chromosome"/>
</dbReference>
<dbReference type="InterPro" id="IPR036770">
    <property type="entry name" value="Ankyrin_rpt-contain_sf"/>
</dbReference>
<dbReference type="PROSITE" id="PS50297">
    <property type="entry name" value="ANK_REP_REGION"/>
    <property type="match status" value="1"/>
</dbReference>